<evidence type="ECO:0000256" key="2">
    <source>
        <dbReference type="ARBA" id="ARBA00023125"/>
    </source>
</evidence>
<dbReference type="PhylomeDB" id="B6QSE1"/>
<keyword evidence="5" id="KW-0175">Coiled coil</keyword>
<evidence type="ECO:0000256" key="1">
    <source>
        <dbReference type="ARBA" id="ARBA00023015"/>
    </source>
</evidence>
<proteinExistence type="predicted"/>
<dbReference type="EMBL" id="DS995905">
    <property type="protein sequence ID" value="EEA19349.1"/>
    <property type="molecule type" value="Genomic_DNA"/>
</dbReference>
<dbReference type="STRING" id="441960.B6QSE1"/>
<feature type="domain" description="Zn(2)-C6 fungal-type" evidence="7">
    <location>
        <begin position="29"/>
        <end position="60"/>
    </location>
</feature>
<dbReference type="VEuPathDB" id="FungiDB:PMAA_001440"/>
<dbReference type="AlphaFoldDB" id="B6QSE1"/>
<dbReference type="OrthoDB" id="5344325at2759"/>
<evidence type="ECO:0000256" key="5">
    <source>
        <dbReference type="SAM" id="Coils"/>
    </source>
</evidence>
<dbReference type="GO" id="GO:0003677">
    <property type="term" value="F:DNA binding"/>
    <property type="evidence" value="ECO:0007669"/>
    <property type="project" value="UniProtKB-KW"/>
</dbReference>
<reference evidence="9" key="1">
    <citation type="journal article" date="2015" name="Genome Announc.">
        <title>Genome sequence of the AIDS-associated pathogen Penicillium marneffei (ATCC18224) and its near taxonomic relative Talaromyces stipitatus (ATCC10500).</title>
        <authorList>
            <person name="Nierman W.C."/>
            <person name="Fedorova-Abrams N.D."/>
            <person name="Andrianopoulos A."/>
        </authorList>
    </citation>
    <scope>NUCLEOTIDE SEQUENCE [LARGE SCALE GENOMIC DNA]</scope>
    <source>
        <strain evidence="9">ATCC 18224 / CBS 334.59 / QM 7333</strain>
    </source>
</reference>
<dbReference type="InterPro" id="IPR001138">
    <property type="entry name" value="Zn2Cys6_DnaBD"/>
</dbReference>
<accession>B6QSE1</accession>
<organism evidence="8 9">
    <name type="scientific">Talaromyces marneffei (strain ATCC 18224 / CBS 334.59 / QM 7333)</name>
    <name type="common">Penicillium marneffei</name>
    <dbReference type="NCBI Taxonomy" id="441960"/>
    <lineage>
        <taxon>Eukaryota</taxon>
        <taxon>Fungi</taxon>
        <taxon>Dikarya</taxon>
        <taxon>Ascomycota</taxon>
        <taxon>Pezizomycotina</taxon>
        <taxon>Eurotiomycetes</taxon>
        <taxon>Eurotiomycetidae</taxon>
        <taxon>Eurotiales</taxon>
        <taxon>Trichocomaceae</taxon>
        <taxon>Talaromyces</taxon>
        <taxon>Talaromyces sect. Talaromyces</taxon>
    </lineage>
</organism>
<dbReference type="PANTHER" id="PTHR38111">
    <property type="entry name" value="ZN(2)-C6 FUNGAL-TYPE DOMAIN-CONTAINING PROTEIN-RELATED"/>
    <property type="match status" value="1"/>
</dbReference>
<dbReference type="GO" id="GO:0008270">
    <property type="term" value="F:zinc ion binding"/>
    <property type="evidence" value="ECO:0007669"/>
    <property type="project" value="InterPro"/>
</dbReference>
<dbReference type="InterPro" id="IPR053178">
    <property type="entry name" value="Osmoadaptation_assoc"/>
</dbReference>
<dbReference type="HOGENOM" id="CLU_030349_0_0_1"/>
<evidence type="ECO:0000256" key="4">
    <source>
        <dbReference type="ARBA" id="ARBA00023242"/>
    </source>
</evidence>
<dbReference type="Gene3D" id="4.10.240.10">
    <property type="entry name" value="Zn(2)-C6 fungal-type DNA-binding domain"/>
    <property type="match status" value="1"/>
</dbReference>
<evidence type="ECO:0000313" key="9">
    <source>
        <dbReference type="Proteomes" id="UP000001294"/>
    </source>
</evidence>
<feature type="region of interest" description="Disordered" evidence="6">
    <location>
        <begin position="1"/>
        <end position="20"/>
    </location>
</feature>
<sequence>MGDAETPKSDSVEAKAQPVSGKKSRRTLSCLSCQKRKVKCDRVKPCRACCIRGVPAECEYDTTKHDRGFIEQSDLIEELRAKVKKLEQKLSEHNGIVSKETVGPDRSALKVKVAAIDKNKKAVSEILASTSLRKALTASSSPAKFLLEVFIGEVINAFAPDPTNIHGRVFDLRSAAERRIFSPLLSAGFDATALIFIGHRDQNRKFLTAGNNQYHRALRLLQKTVDDPQQCTSTDALTMVVLLTVIEAFNQSSPGAIFKHQLGGLELLRLRTPYRHRTGLDQSLYIDLRMFWVTTAIASRKATFLASEDWLTLPWTENGPQKDILHHLLDVAVDIPGFLGKYDAFKAALWKGKLSQSELVAAQNDIQFTATTLDQRLRLWHSVNVVHYEHGYMTEKSAAEYLKDTDFPRYYCQIVSTGDIDLPSVLIYPDLLLATTMCLYRALRLVVAGGDNDGIFAVLTSSERYQLAVNICRSMPYYLKTVPGFLISRLMFSLRVAFDTFSEGMIEREFIQQMFGYIGEKYRFRVFANQCSESSTAVRARPTSTKPLD</sequence>
<dbReference type="SMART" id="SM00066">
    <property type="entry name" value="GAL4"/>
    <property type="match status" value="1"/>
</dbReference>
<feature type="coiled-coil region" evidence="5">
    <location>
        <begin position="69"/>
        <end position="96"/>
    </location>
</feature>
<dbReference type="SUPFAM" id="SSF57701">
    <property type="entry name" value="Zn2/Cys6 DNA-binding domain"/>
    <property type="match status" value="1"/>
</dbReference>
<dbReference type="PROSITE" id="PS50048">
    <property type="entry name" value="ZN2_CY6_FUNGAL_2"/>
    <property type="match status" value="1"/>
</dbReference>
<keyword evidence="9" id="KW-1185">Reference proteome</keyword>
<name>B6QSE1_TALMQ</name>
<dbReference type="PANTHER" id="PTHR38111:SF2">
    <property type="entry name" value="FINGER DOMAIN PROTEIN, PUTATIVE (AFU_ORTHOLOGUE AFUA_1G01560)-RELATED"/>
    <property type="match status" value="1"/>
</dbReference>
<evidence type="ECO:0000256" key="6">
    <source>
        <dbReference type="SAM" id="MobiDB-lite"/>
    </source>
</evidence>
<dbReference type="CDD" id="cd00067">
    <property type="entry name" value="GAL4"/>
    <property type="match status" value="1"/>
</dbReference>
<dbReference type="Proteomes" id="UP000001294">
    <property type="component" value="Unassembled WGS sequence"/>
</dbReference>
<dbReference type="GO" id="GO:0000981">
    <property type="term" value="F:DNA-binding transcription factor activity, RNA polymerase II-specific"/>
    <property type="evidence" value="ECO:0007669"/>
    <property type="project" value="InterPro"/>
</dbReference>
<evidence type="ECO:0000256" key="3">
    <source>
        <dbReference type="ARBA" id="ARBA00023163"/>
    </source>
</evidence>
<keyword evidence="1" id="KW-0805">Transcription regulation</keyword>
<keyword evidence="2" id="KW-0238">DNA-binding</keyword>
<protein>
    <submittedName>
        <fullName evidence="8">C6 finger domain protein, putative</fullName>
    </submittedName>
</protein>
<gene>
    <name evidence="8" type="ORF">PMAA_001440</name>
</gene>
<feature type="compositionally biased region" description="Basic and acidic residues" evidence="6">
    <location>
        <begin position="1"/>
        <end position="13"/>
    </location>
</feature>
<dbReference type="Pfam" id="PF00172">
    <property type="entry name" value="Zn_clus"/>
    <property type="match status" value="1"/>
</dbReference>
<dbReference type="InterPro" id="IPR036864">
    <property type="entry name" value="Zn2-C6_fun-type_DNA-bd_sf"/>
</dbReference>
<evidence type="ECO:0000259" key="7">
    <source>
        <dbReference type="PROSITE" id="PS50048"/>
    </source>
</evidence>
<keyword evidence="3" id="KW-0804">Transcription</keyword>
<evidence type="ECO:0000313" key="8">
    <source>
        <dbReference type="EMBL" id="EEA19349.1"/>
    </source>
</evidence>
<keyword evidence="4" id="KW-0539">Nucleus</keyword>